<evidence type="ECO:0000256" key="1">
    <source>
        <dbReference type="ARBA" id="ARBA00022443"/>
    </source>
</evidence>
<dbReference type="SUPFAM" id="SSF50044">
    <property type="entry name" value="SH3-domain"/>
    <property type="match status" value="1"/>
</dbReference>
<accession>A0A4T0J5A3</accession>
<evidence type="ECO:0000313" key="5">
    <source>
        <dbReference type="Proteomes" id="UP000306954"/>
    </source>
</evidence>
<dbReference type="InterPro" id="IPR036028">
    <property type="entry name" value="SH3-like_dom_sf"/>
</dbReference>
<sequence length="94" mass="11090">MLNVKDFAYNADDDRYRGVHGSTLNCIKCMLYDFEPENDSELGVKHGELVFIVSEFTEGWVVARRFKYFSKESYELESVEGIIPFTYIDWEWSI</sequence>
<comment type="caution">
    <text evidence="4">The sequence shown here is derived from an EMBL/GenBank/DDBJ whole genome shotgun (WGS) entry which is preliminary data.</text>
</comment>
<keyword evidence="1" id="KW-0728">SH3 domain</keyword>
<dbReference type="OrthoDB" id="5340910at2759"/>
<dbReference type="EMBL" id="SPOI01000153">
    <property type="protein sequence ID" value="TIB34965.1"/>
    <property type="molecule type" value="Genomic_DNA"/>
</dbReference>
<evidence type="ECO:0000313" key="3">
    <source>
        <dbReference type="EMBL" id="TIB10157.1"/>
    </source>
</evidence>
<organism evidence="4 6">
    <name type="scientific">Wallemia ichthyophaga</name>
    <dbReference type="NCBI Taxonomy" id="245174"/>
    <lineage>
        <taxon>Eukaryota</taxon>
        <taxon>Fungi</taxon>
        <taxon>Dikarya</taxon>
        <taxon>Basidiomycota</taxon>
        <taxon>Wallemiomycotina</taxon>
        <taxon>Wallemiomycetes</taxon>
        <taxon>Wallemiales</taxon>
        <taxon>Wallemiaceae</taxon>
        <taxon>Wallemia</taxon>
    </lineage>
</organism>
<gene>
    <name evidence="4" type="ORF">E3P86_02730</name>
    <name evidence="3" type="ORF">E3P90_02964</name>
</gene>
<feature type="domain" description="SH3" evidence="2">
    <location>
        <begin position="31"/>
        <end position="65"/>
    </location>
</feature>
<protein>
    <recommendedName>
        <fullName evidence="2">SH3 domain-containing protein</fullName>
    </recommendedName>
</protein>
<dbReference type="Proteomes" id="UP000306954">
    <property type="component" value="Unassembled WGS sequence"/>
</dbReference>
<dbReference type="AlphaFoldDB" id="A0A4T0J5A3"/>
<dbReference type="InterPro" id="IPR001452">
    <property type="entry name" value="SH3_domain"/>
</dbReference>
<evidence type="ECO:0000313" key="4">
    <source>
        <dbReference type="EMBL" id="TIB34965.1"/>
    </source>
</evidence>
<dbReference type="Gene3D" id="2.30.30.40">
    <property type="entry name" value="SH3 Domains"/>
    <property type="match status" value="1"/>
</dbReference>
<dbReference type="Pfam" id="PF00018">
    <property type="entry name" value="SH3_1"/>
    <property type="match status" value="1"/>
</dbReference>
<dbReference type="Proteomes" id="UP000310689">
    <property type="component" value="Unassembled WGS sequence"/>
</dbReference>
<dbReference type="EMBL" id="SPOF01000033">
    <property type="protein sequence ID" value="TIB10157.1"/>
    <property type="molecule type" value="Genomic_DNA"/>
</dbReference>
<reference evidence="5 6" key="1">
    <citation type="submission" date="2019-03" db="EMBL/GenBank/DDBJ databases">
        <title>Sequencing 23 genomes of Wallemia ichthyophaga.</title>
        <authorList>
            <person name="Gostincar C."/>
        </authorList>
    </citation>
    <scope>NUCLEOTIDE SEQUENCE [LARGE SCALE GENOMIC DNA]</scope>
    <source>
        <strain evidence="4 6">EXF-6200</strain>
        <strain evidence="3 5">EXF-8621</strain>
    </source>
</reference>
<name>A0A4T0J5A3_WALIC</name>
<proteinExistence type="predicted"/>
<evidence type="ECO:0000313" key="6">
    <source>
        <dbReference type="Proteomes" id="UP000310689"/>
    </source>
</evidence>
<evidence type="ECO:0000259" key="2">
    <source>
        <dbReference type="Pfam" id="PF00018"/>
    </source>
</evidence>